<evidence type="ECO:0000313" key="3">
    <source>
        <dbReference type="Proteomes" id="UP000813463"/>
    </source>
</evidence>
<dbReference type="Proteomes" id="UP000813463">
    <property type="component" value="Chromosome 2"/>
</dbReference>
<feature type="transmembrane region" description="Helical" evidence="2">
    <location>
        <begin position="142"/>
        <end position="160"/>
    </location>
</feature>
<proteinExistence type="predicted"/>
<evidence type="ECO:0000313" key="4">
    <source>
        <dbReference type="RefSeq" id="XP_056692797.1"/>
    </source>
</evidence>
<reference evidence="3" key="1">
    <citation type="journal article" date="2021" name="Nat. Commun.">
        <title>Genomic analyses provide insights into spinach domestication and the genetic basis of agronomic traits.</title>
        <authorList>
            <person name="Cai X."/>
            <person name="Sun X."/>
            <person name="Xu C."/>
            <person name="Sun H."/>
            <person name="Wang X."/>
            <person name="Ge C."/>
            <person name="Zhang Z."/>
            <person name="Wang Q."/>
            <person name="Fei Z."/>
            <person name="Jiao C."/>
            <person name="Wang Q."/>
        </authorList>
    </citation>
    <scope>NUCLEOTIDE SEQUENCE [LARGE SCALE GENOMIC DNA]</scope>
    <source>
        <strain evidence="3">cv. Varoflay</strain>
    </source>
</reference>
<sequence>MIGVEKQYERRSKNKHDKLAKNPDDNEEVIETHNNRETKANLNEETDVNVNKEQEEVNKKHNKLRKHVAKRKESTKIVVRDVKKHKSIVEVRSGSQDCIEVDNNSRSVKKEERLLIQRIPANWFMALIPKIPRQHRASIRKIGFGALICILVPISQSFLLNL</sequence>
<organism evidence="3 5">
    <name type="scientific">Spinacia oleracea</name>
    <name type="common">Spinach</name>
    <dbReference type="NCBI Taxonomy" id="3562"/>
    <lineage>
        <taxon>Eukaryota</taxon>
        <taxon>Viridiplantae</taxon>
        <taxon>Streptophyta</taxon>
        <taxon>Embryophyta</taxon>
        <taxon>Tracheophyta</taxon>
        <taxon>Spermatophyta</taxon>
        <taxon>Magnoliopsida</taxon>
        <taxon>eudicotyledons</taxon>
        <taxon>Gunneridae</taxon>
        <taxon>Pentapetalae</taxon>
        <taxon>Caryophyllales</taxon>
        <taxon>Chenopodiaceae</taxon>
        <taxon>Chenopodioideae</taxon>
        <taxon>Anserineae</taxon>
        <taxon>Spinacia</taxon>
    </lineage>
</organism>
<keyword evidence="2" id="KW-1133">Transmembrane helix</keyword>
<dbReference type="RefSeq" id="XP_056692797.1">
    <property type="nucleotide sequence ID" value="XM_056836819.1"/>
</dbReference>
<keyword evidence="3" id="KW-1185">Reference proteome</keyword>
<evidence type="ECO:0000256" key="1">
    <source>
        <dbReference type="SAM" id="MobiDB-lite"/>
    </source>
</evidence>
<feature type="compositionally biased region" description="Basic residues" evidence="1">
    <location>
        <begin position="60"/>
        <end position="70"/>
    </location>
</feature>
<feature type="region of interest" description="Disordered" evidence="1">
    <location>
        <begin position="53"/>
        <end position="72"/>
    </location>
</feature>
<protein>
    <submittedName>
        <fullName evidence="4 5">Uncharacterized protein</fullName>
    </submittedName>
</protein>
<keyword evidence="2" id="KW-0472">Membrane</keyword>
<dbReference type="RefSeq" id="XP_056692798.1">
    <property type="nucleotide sequence ID" value="XM_056836820.1"/>
</dbReference>
<name>A0ABM3RB02_SPIOL</name>
<accession>A0ABM3RB02</accession>
<evidence type="ECO:0000313" key="5">
    <source>
        <dbReference type="RefSeq" id="XP_056692798.1"/>
    </source>
</evidence>
<gene>
    <name evidence="4 5" type="primary">LOC110779851</name>
</gene>
<dbReference type="GeneID" id="110779851"/>
<feature type="region of interest" description="Disordered" evidence="1">
    <location>
        <begin position="1"/>
        <end position="37"/>
    </location>
</feature>
<evidence type="ECO:0000256" key="2">
    <source>
        <dbReference type="SAM" id="Phobius"/>
    </source>
</evidence>
<reference evidence="4 5" key="2">
    <citation type="submission" date="2025-05" db="UniProtKB">
        <authorList>
            <consortium name="RefSeq"/>
        </authorList>
    </citation>
    <scope>IDENTIFICATION</scope>
    <source>
        <tissue evidence="4 5">Leaf</tissue>
    </source>
</reference>
<keyword evidence="2" id="KW-0812">Transmembrane</keyword>